<organism evidence="1 2">
    <name type="scientific">Dinghuibacter silviterrae</name>
    <dbReference type="NCBI Taxonomy" id="1539049"/>
    <lineage>
        <taxon>Bacteria</taxon>
        <taxon>Pseudomonadati</taxon>
        <taxon>Bacteroidota</taxon>
        <taxon>Chitinophagia</taxon>
        <taxon>Chitinophagales</taxon>
        <taxon>Chitinophagaceae</taxon>
        <taxon>Dinghuibacter</taxon>
    </lineage>
</organism>
<proteinExistence type="predicted"/>
<dbReference type="RefSeq" id="WP_133994067.1">
    <property type="nucleotide sequence ID" value="NZ_SODV01000001.1"/>
</dbReference>
<dbReference type="Proteomes" id="UP000294498">
    <property type="component" value="Unassembled WGS sequence"/>
</dbReference>
<accession>A0A4R8DTN6</accession>
<dbReference type="EMBL" id="SODV01000001">
    <property type="protein sequence ID" value="TDX01489.1"/>
    <property type="molecule type" value="Genomic_DNA"/>
</dbReference>
<protein>
    <submittedName>
        <fullName evidence="1">Uncharacterized protein</fullName>
    </submittedName>
</protein>
<dbReference type="AlphaFoldDB" id="A0A4R8DTN6"/>
<comment type="caution">
    <text evidence="1">The sequence shown here is derived from an EMBL/GenBank/DDBJ whole genome shotgun (WGS) entry which is preliminary data.</text>
</comment>
<dbReference type="OrthoDB" id="653560at2"/>
<evidence type="ECO:0000313" key="2">
    <source>
        <dbReference type="Proteomes" id="UP000294498"/>
    </source>
</evidence>
<gene>
    <name evidence="1" type="ORF">EDB95_2525</name>
</gene>
<reference evidence="1 2" key="1">
    <citation type="submission" date="2019-03" db="EMBL/GenBank/DDBJ databases">
        <title>Genomic Encyclopedia of Type Strains, Phase IV (KMG-IV): sequencing the most valuable type-strain genomes for metagenomic binning, comparative biology and taxonomic classification.</title>
        <authorList>
            <person name="Goeker M."/>
        </authorList>
    </citation>
    <scope>NUCLEOTIDE SEQUENCE [LARGE SCALE GENOMIC DNA]</scope>
    <source>
        <strain evidence="1 2">DSM 100059</strain>
    </source>
</reference>
<evidence type="ECO:0000313" key="1">
    <source>
        <dbReference type="EMBL" id="TDX01489.1"/>
    </source>
</evidence>
<sequence length="200" mass="23178">MQLSDIREALVEKGYREFLRPFELNIVGVRADSTIPNRFDDWINVYYRNQDGTWALHTYPATTDPGTYWLENPLNPQGTAILKEGQYLGSHEIGLHRGKYMALVQQRPVTVIRDYDRKAVLDFMNGKEDRGLFGINIHHALAEGTTKYVDKFSAGCQVFANAEDFNLFMQLCYRHRDLYTNDFTYTLIDQRALARATKKN</sequence>
<keyword evidence="2" id="KW-1185">Reference proteome</keyword>
<name>A0A4R8DTN6_9BACT</name>